<feature type="compositionally biased region" description="Pro residues" evidence="2">
    <location>
        <begin position="608"/>
        <end position="618"/>
    </location>
</feature>
<comment type="caution">
    <text evidence="3">The sequence shown here is derived from an EMBL/GenBank/DDBJ whole genome shotgun (WGS) entry which is preliminary data.</text>
</comment>
<feature type="compositionally biased region" description="Basic residues" evidence="2">
    <location>
        <begin position="376"/>
        <end position="387"/>
    </location>
</feature>
<gene>
    <name evidence="3" type="ORF">DFH08DRAFT_966291</name>
</gene>
<protein>
    <submittedName>
        <fullName evidence="3">Uncharacterized protein</fullName>
    </submittedName>
</protein>
<feature type="region of interest" description="Disordered" evidence="2">
    <location>
        <begin position="409"/>
        <end position="483"/>
    </location>
</feature>
<feature type="region of interest" description="Disordered" evidence="2">
    <location>
        <begin position="170"/>
        <end position="193"/>
    </location>
</feature>
<evidence type="ECO:0000313" key="4">
    <source>
        <dbReference type="Proteomes" id="UP001218218"/>
    </source>
</evidence>
<feature type="coiled-coil region" evidence="1">
    <location>
        <begin position="222"/>
        <end position="249"/>
    </location>
</feature>
<proteinExistence type="predicted"/>
<evidence type="ECO:0000256" key="2">
    <source>
        <dbReference type="SAM" id="MobiDB-lite"/>
    </source>
</evidence>
<name>A0AAD6ZQD3_9AGAR</name>
<accession>A0AAD6ZQD3</accession>
<feature type="compositionally biased region" description="Low complexity" evidence="2">
    <location>
        <begin position="649"/>
        <end position="661"/>
    </location>
</feature>
<organism evidence="3 4">
    <name type="scientific">Mycena albidolilacea</name>
    <dbReference type="NCBI Taxonomy" id="1033008"/>
    <lineage>
        <taxon>Eukaryota</taxon>
        <taxon>Fungi</taxon>
        <taxon>Dikarya</taxon>
        <taxon>Basidiomycota</taxon>
        <taxon>Agaricomycotina</taxon>
        <taxon>Agaricomycetes</taxon>
        <taxon>Agaricomycetidae</taxon>
        <taxon>Agaricales</taxon>
        <taxon>Marasmiineae</taxon>
        <taxon>Mycenaceae</taxon>
        <taxon>Mycena</taxon>
    </lineage>
</organism>
<reference evidence="3" key="1">
    <citation type="submission" date="2023-03" db="EMBL/GenBank/DDBJ databases">
        <title>Massive genome expansion in bonnet fungi (Mycena s.s.) driven by repeated elements and novel gene families across ecological guilds.</title>
        <authorList>
            <consortium name="Lawrence Berkeley National Laboratory"/>
            <person name="Harder C.B."/>
            <person name="Miyauchi S."/>
            <person name="Viragh M."/>
            <person name="Kuo A."/>
            <person name="Thoen E."/>
            <person name="Andreopoulos B."/>
            <person name="Lu D."/>
            <person name="Skrede I."/>
            <person name="Drula E."/>
            <person name="Henrissat B."/>
            <person name="Morin E."/>
            <person name="Kohler A."/>
            <person name="Barry K."/>
            <person name="LaButti K."/>
            <person name="Morin E."/>
            <person name="Salamov A."/>
            <person name="Lipzen A."/>
            <person name="Mereny Z."/>
            <person name="Hegedus B."/>
            <person name="Baldrian P."/>
            <person name="Stursova M."/>
            <person name="Weitz H."/>
            <person name="Taylor A."/>
            <person name="Grigoriev I.V."/>
            <person name="Nagy L.G."/>
            <person name="Martin F."/>
            <person name="Kauserud H."/>
        </authorList>
    </citation>
    <scope>NUCLEOTIDE SEQUENCE</scope>
    <source>
        <strain evidence="3">CBHHK002</strain>
    </source>
</reference>
<feature type="compositionally biased region" description="Acidic residues" evidence="2">
    <location>
        <begin position="437"/>
        <end position="455"/>
    </location>
</feature>
<feature type="region of interest" description="Disordered" evidence="2">
    <location>
        <begin position="599"/>
        <end position="723"/>
    </location>
</feature>
<dbReference type="AlphaFoldDB" id="A0AAD6ZQD3"/>
<feature type="compositionally biased region" description="Basic and acidic residues" evidence="2">
    <location>
        <begin position="675"/>
        <end position="687"/>
    </location>
</feature>
<evidence type="ECO:0000256" key="1">
    <source>
        <dbReference type="SAM" id="Coils"/>
    </source>
</evidence>
<keyword evidence="1" id="KW-0175">Coiled coil</keyword>
<feature type="region of interest" description="Disordered" evidence="2">
    <location>
        <begin position="360"/>
        <end position="396"/>
    </location>
</feature>
<sequence>MAPKSWATDEQLAWLRDGFVADYLRRQAEKKLHLFWGPLYHQWFQVFPEHAGLNLPLPGDESGRKLTDEETVVLGAAIQSRKKASHPPPSTIRCTNTYPDAQKLENWFRYQSKKIGNASVANSAKLGAMVDVLFDLKPKSKKRVHQAIEVFQRRNRELIKDALTNAGYDKLSERDDDEDDWADEAGGSDAGRAKAHKAQRMRVRTRVVAALWEEASEEERAIVLVEVEKEKEELRVAELREEEAEKEKEKTPAQLQDAIDALEAFFAKAHGAVYEGARWVGMTLVGGANPRMGGALSMKIICHGTTPAGNDFEDSCVDFDKNVVEAFEGFLQQVFTAEECLARALEVKTLDTSDASRPATVIQAPAPPPTAPAAKAKPKAKRAKKKASAAAPATATATPVMATAAAAAPPPAPVVETPRIAPNSNGPSVPTNGQTPDDIDTGGDFDIGGDFDTGGDFDSANGAGSGEQASEGGGATGEPTMAPPIDPRLLDLDLLQRRPLPRPAFRGAGAVPSTPLFRLSPLLDGLGNRAPASAGPRPVSGLPPFTPQPSAAQLALMGNAAPSPPVAPTPVTPVAPTPVMPVVPTRVTPVAPTPVTPVASTPVTPVASTPPPAVPTPLPRATMFFPDSRPSTQPPQPPVGQAKKTIVGRKTPPSKKSASKTSPRKAAENEAAAKTARDAAAEKDAVQKKRGKPLKQAPTLAEVTNEKDSAATHAYSITNNNRARARQAAAAAKAAEEAEAKEARAAQIAKGWMPGREEGTVVLLRARKPRAHPDGTLPPRVGEVAARRLDACEKALLERAAAEKRKAAAAPSSSKAPSRKKRKA</sequence>
<feature type="compositionally biased region" description="Acidic residues" evidence="2">
    <location>
        <begin position="174"/>
        <end position="183"/>
    </location>
</feature>
<feature type="compositionally biased region" description="Polar residues" evidence="2">
    <location>
        <begin position="422"/>
        <end position="435"/>
    </location>
</feature>
<dbReference type="Proteomes" id="UP001218218">
    <property type="component" value="Unassembled WGS sequence"/>
</dbReference>
<feature type="compositionally biased region" description="Low complexity" evidence="2">
    <location>
        <begin position="456"/>
        <end position="470"/>
    </location>
</feature>
<dbReference type="EMBL" id="JARIHO010000034">
    <property type="protein sequence ID" value="KAJ7333471.1"/>
    <property type="molecule type" value="Genomic_DNA"/>
</dbReference>
<feature type="region of interest" description="Disordered" evidence="2">
    <location>
        <begin position="800"/>
        <end position="824"/>
    </location>
</feature>
<evidence type="ECO:0000313" key="3">
    <source>
        <dbReference type="EMBL" id="KAJ7333471.1"/>
    </source>
</evidence>
<keyword evidence="4" id="KW-1185">Reference proteome</keyword>